<evidence type="ECO:0000313" key="2">
    <source>
        <dbReference type="Proteomes" id="UP001295684"/>
    </source>
</evidence>
<comment type="caution">
    <text evidence="1">The sequence shown here is derived from an EMBL/GenBank/DDBJ whole genome shotgun (WGS) entry which is preliminary data.</text>
</comment>
<sequence>MIDKLLAKFGFSFHILNYYGYFHEVIILVTSLNKKLAAEYKKNKHIYRENCILKIIDMMYPYTQYKKEYMKFYKLRVTLNYNEEIRDFFCFCRYFHSLNKESGDDANHKPVENITLSGSASVKLHKFNILQTKLVSYPFTLINYSNLVTPSNYPPPSNNRSLETCIFTFLEEAKEFRQKRLHQGVIFGHLVVDFEAGGEKAEERFENGLWKVRARSLKTTFLLGDKMLGDYLLGNVRLRNRFLKKSQILIVDTTSRHPEILWARAFENMLYEYDKPIAPKMKEFRLVMRDKFIFCAFLEALSKLGPERLYECNPSLDFLVFEFVYITKLNLLVVDPCMKYSEDILSISLNYKETKTTYKIISKTAPEFSWDKHKDSSNLIRRLKLSRIYDVEKHEMEIP</sequence>
<keyword evidence="2" id="KW-1185">Reference proteome</keyword>
<name>A0AAD1XBP3_EUPCR</name>
<reference evidence="1" key="1">
    <citation type="submission" date="2023-07" db="EMBL/GenBank/DDBJ databases">
        <authorList>
            <consortium name="AG Swart"/>
            <person name="Singh M."/>
            <person name="Singh A."/>
            <person name="Seah K."/>
            <person name="Emmerich C."/>
        </authorList>
    </citation>
    <scope>NUCLEOTIDE SEQUENCE</scope>
    <source>
        <strain evidence="1">DP1</strain>
    </source>
</reference>
<protein>
    <submittedName>
        <fullName evidence="1">Uncharacterized protein</fullName>
    </submittedName>
</protein>
<dbReference type="EMBL" id="CAMPGE010009516">
    <property type="protein sequence ID" value="CAI2368380.1"/>
    <property type="molecule type" value="Genomic_DNA"/>
</dbReference>
<accession>A0AAD1XBP3</accession>
<dbReference type="AlphaFoldDB" id="A0AAD1XBP3"/>
<dbReference type="Proteomes" id="UP001295684">
    <property type="component" value="Unassembled WGS sequence"/>
</dbReference>
<organism evidence="1 2">
    <name type="scientific">Euplotes crassus</name>
    <dbReference type="NCBI Taxonomy" id="5936"/>
    <lineage>
        <taxon>Eukaryota</taxon>
        <taxon>Sar</taxon>
        <taxon>Alveolata</taxon>
        <taxon>Ciliophora</taxon>
        <taxon>Intramacronucleata</taxon>
        <taxon>Spirotrichea</taxon>
        <taxon>Hypotrichia</taxon>
        <taxon>Euplotida</taxon>
        <taxon>Euplotidae</taxon>
        <taxon>Moneuplotes</taxon>
    </lineage>
</organism>
<proteinExistence type="predicted"/>
<gene>
    <name evidence="1" type="ORF">ECRASSUSDP1_LOCUS9671</name>
</gene>
<evidence type="ECO:0000313" key="1">
    <source>
        <dbReference type="EMBL" id="CAI2368380.1"/>
    </source>
</evidence>